<feature type="compositionally biased region" description="Polar residues" evidence="1">
    <location>
        <begin position="158"/>
        <end position="167"/>
    </location>
</feature>
<feature type="region of interest" description="Disordered" evidence="1">
    <location>
        <begin position="1"/>
        <end position="35"/>
    </location>
</feature>
<accession>A0A8X6P5D9</accession>
<name>A0A8X6P5D9_NEPPI</name>
<evidence type="ECO:0000313" key="2">
    <source>
        <dbReference type="EMBL" id="GFT52347.1"/>
    </source>
</evidence>
<dbReference type="EMBL" id="BMAW01112411">
    <property type="protein sequence ID" value="GFT52347.1"/>
    <property type="molecule type" value="Genomic_DNA"/>
</dbReference>
<proteinExistence type="predicted"/>
<dbReference type="AlphaFoldDB" id="A0A8X6P5D9"/>
<comment type="caution">
    <text evidence="2">The sequence shown here is derived from an EMBL/GenBank/DDBJ whole genome shotgun (WGS) entry which is preliminary data.</text>
</comment>
<evidence type="ECO:0000256" key="1">
    <source>
        <dbReference type="SAM" id="MobiDB-lite"/>
    </source>
</evidence>
<keyword evidence="3" id="KW-1185">Reference proteome</keyword>
<gene>
    <name evidence="2" type="ORF">NPIL_297841</name>
</gene>
<feature type="compositionally biased region" description="Acidic residues" evidence="1">
    <location>
        <begin position="13"/>
        <end position="30"/>
    </location>
</feature>
<protein>
    <submittedName>
        <fullName evidence="2">Uncharacterized protein</fullName>
    </submittedName>
</protein>
<evidence type="ECO:0000313" key="3">
    <source>
        <dbReference type="Proteomes" id="UP000887013"/>
    </source>
</evidence>
<reference evidence="2" key="1">
    <citation type="submission" date="2020-08" db="EMBL/GenBank/DDBJ databases">
        <title>Multicomponent nature underlies the extraordinary mechanical properties of spider dragline silk.</title>
        <authorList>
            <person name="Kono N."/>
            <person name="Nakamura H."/>
            <person name="Mori M."/>
            <person name="Yoshida Y."/>
            <person name="Ohtoshi R."/>
            <person name="Malay A.D."/>
            <person name="Moran D.A.P."/>
            <person name="Tomita M."/>
            <person name="Numata K."/>
            <person name="Arakawa K."/>
        </authorList>
    </citation>
    <scope>NUCLEOTIDE SEQUENCE</scope>
</reference>
<dbReference type="Proteomes" id="UP000887013">
    <property type="component" value="Unassembled WGS sequence"/>
</dbReference>
<organism evidence="2 3">
    <name type="scientific">Nephila pilipes</name>
    <name type="common">Giant wood spider</name>
    <name type="synonym">Nephila maculata</name>
    <dbReference type="NCBI Taxonomy" id="299642"/>
    <lineage>
        <taxon>Eukaryota</taxon>
        <taxon>Metazoa</taxon>
        <taxon>Ecdysozoa</taxon>
        <taxon>Arthropoda</taxon>
        <taxon>Chelicerata</taxon>
        <taxon>Arachnida</taxon>
        <taxon>Araneae</taxon>
        <taxon>Araneomorphae</taxon>
        <taxon>Entelegynae</taxon>
        <taxon>Araneoidea</taxon>
        <taxon>Nephilidae</taxon>
        <taxon>Nephila</taxon>
    </lineage>
</organism>
<sequence>MKNTESINNTDPTELEIDTDEEESETMDTTEQDRNEKACLLRIRMEEKYKEIINHYMSNKHRKYKLPVRKDNIKERQEVENNIHKSLLLKIKMEEELKRSICPKKCETHKTSIELLRECTDPATAHTGTKIKASDKEGFKFPTKTSKQPRKEKFAIPISNSFEALTNETEETPAPPLN</sequence>
<feature type="region of interest" description="Disordered" evidence="1">
    <location>
        <begin position="158"/>
        <end position="178"/>
    </location>
</feature>